<dbReference type="SUPFAM" id="SSF53167">
    <property type="entry name" value="Purine and uridine phosphorylases"/>
    <property type="match status" value="1"/>
</dbReference>
<keyword evidence="4" id="KW-1185">Reference proteome</keyword>
<name>A0A0U1M2Q7_TALIS</name>
<dbReference type="OMA" id="EMQVMEI"/>
<dbReference type="STRING" id="28573.A0A0U1M2Q7"/>
<dbReference type="Pfam" id="PF01048">
    <property type="entry name" value="PNP_UDP_1"/>
    <property type="match status" value="1"/>
</dbReference>
<dbReference type="Gene3D" id="3.40.50.300">
    <property type="entry name" value="P-loop containing nucleotide triphosphate hydrolases"/>
    <property type="match status" value="1"/>
</dbReference>
<evidence type="ECO:0000259" key="2">
    <source>
        <dbReference type="Pfam" id="PF01048"/>
    </source>
</evidence>
<evidence type="ECO:0008006" key="5">
    <source>
        <dbReference type="Google" id="ProtNLM"/>
    </source>
</evidence>
<dbReference type="NCBIfam" id="NF040586">
    <property type="entry name" value="FxSxx_TPR"/>
    <property type="match status" value="1"/>
</dbReference>
<dbReference type="InterPro" id="IPR035994">
    <property type="entry name" value="Nucleoside_phosphorylase_sf"/>
</dbReference>
<evidence type="ECO:0000313" key="4">
    <source>
        <dbReference type="Proteomes" id="UP000054383"/>
    </source>
</evidence>
<dbReference type="Gene3D" id="1.25.40.10">
    <property type="entry name" value="Tetratricopeptide repeat domain"/>
    <property type="match status" value="2"/>
</dbReference>
<protein>
    <recommendedName>
        <fullName evidence="5">Nephrocystin-3</fullName>
    </recommendedName>
</protein>
<dbReference type="Pfam" id="PF00931">
    <property type="entry name" value="NB-ARC"/>
    <property type="match status" value="1"/>
</dbReference>
<organism evidence="3 4">
    <name type="scientific">Talaromyces islandicus</name>
    <name type="common">Penicillium islandicum</name>
    <dbReference type="NCBI Taxonomy" id="28573"/>
    <lineage>
        <taxon>Eukaryota</taxon>
        <taxon>Fungi</taxon>
        <taxon>Dikarya</taxon>
        <taxon>Ascomycota</taxon>
        <taxon>Pezizomycotina</taxon>
        <taxon>Eurotiomycetes</taxon>
        <taxon>Eurotiomycetidae</taxon>
        <taxon>Eurotiales</taxon>
        <taxon>Trichocomaceae</taxon>
        <taxon>Talaromyces</taxon>
        <taxon>Talaromyces sect. Islandici</taxon>
    </lineage>
</organism>
<dbReference type="Pfam" id="PF13424">
    <property type="entry name" value="TPR_12"/>
    <property type="match status" value="3"/>
</dbReference>
<dbReference type="PANTHER" id="PTHR46082">
    <property type="entry name" value="ATP/GTP-BINDING PROTEIN-RELATED"/>
    <property type="match status" value="1"/>
</dbReference>
<dbReference type="Gene3D" id="3.40.50.1580">
    <property type="entry name" value="Nucleoside phosphorylase domain"/>
    <property type="match status" value="1"/>
</dbReference>
<dbReference type="PANTHER" id="PTHR46082:SF11">
    <property type="entry name" value="AAA+ ATPASE DOMAIN-CONTAINING PROTEIN-RELATED"/>
    <property type="match status" value="1"/>
</dbReference>
<gene>
    <name evidence="3" type="ORF">PISL3812_06917</name>
</gene>
<evidence type="ECO:0000259" key="1">
    <source>
        <dbReference type="Pfam" id="PF00931"/>
    </source>
</evidence>
<dbReference type="InterPro" id="IPR000845">
    <property type="entry name" value="Nucleoside_phosphorylase_d"/>
</dbReference>
<dbReference type="OrthoDB" id="4218961at2759"/>
<accession>A0A0U1M2Q7</accession>
<evidence type="ECO:0000313" key="3">
    <source>
        <dbReference type="EMBL" id="CRG89878.1"/>
    </source>
</evidence>
<dbReference type="SUPFAM" id="SSF48452">
    <property type="entry name" value="TPR-like"/>
    <property type="match status" value="2"/>
</dbReference>
<dbReference type="Proteomes" id="UP000054383">
    <property type="component" value="Unassembled WGS sequence"/>
</dbReference>
<dbReference type="InterPro" id="IPR011990">
    <property type="entry name" value="TPR-like_helical_dom_sf"/>
</dbReference>
<dbReference type="Pfam" id="PF13374">
    <property type="entry name" value="TPR_10"/>
    <property type="match status" value="1"/>
</dbReference>
<dbReference type="AlphaFoldDB" id="A0A0U1M2Q7"/>
<dbReference type="InterPro" id="IPR053137">
    <property type="entry name" value="NLR-like"/>
</dbReference>
<reference evidence="3 4" key="1">
    <citation type="submission" date="2015-04" db="EMBL/GenBank/DDBJ databases">
        <authorList>
            <person name="Syromyatnikov M.Y."/>
            <person name="Popov V.N."/>
        </authorList>
    </citation>
    <scope>NUCLEOTIDE SEQUENCE [LARGE SCALE GENOMIC DNA]</scope>
    <source>
        <strain evidence="3">WF-38-12</strain>
    </source>
</reference>
<feature type="domain" description="Nucleoside phosphorylase" evidence="2">
    <location>
        <begin position="13"/>
        <end position="289"/>
    </location>
</feature>
<proteinExistence type="predicted"/>
<dbReference type="GO" id="GO:0043531">
    <property type="term" value="F:ADP binding"/>
    <property type="evidence" value="ECO:0007669"/>
    <property type="project" value="InterPro"/>
</dbReference>
<dbReference type="GO" id="GO:0009116">
    <property type="term" value="P:nucleoside metabolic process"/>
    <property type="evidence" value="ECO:0007669"/>
    <property type="project" value="InterPro"/>
</dbReference>
<dbReference type="InterPro" id="IPR027417">
    <property type="entry name" value="P-loop_NTPase"/>
</dbReference>
<feature type="domain" description="NB-ARC" evidence="1">
    <location>
        <begin position="339"/>
        <end position="496"/>
    </location>
</feature>
<dbReference type="GO" id="GO:0003824">
    <property type="term" value="F:catalytic activity"/>
    <property type="evidence" value="ECO:0007669"/>
    <property type="project" value="InterPro"/>
</dbReference>
<dbReference type="EMBL" id="CVMT01000007">
    <property type="protein sequence ID" value="CRG89878.1"/>
    <property type="molecule type" value="Genomic_DNA"/>
</dbReference>
<dbReference type="SUPFAM" id="SSF52540">
    <property type="entry name" value="P-loop containing nucleoside triphosphate hydrolases"/>
    <property type="match status" value="1"/>
</dbReference>
<sequence length="1128" mass="126951">MKSIGKTHDDYSIAWVCALPLEATAATAMLDRRHLPLQQPPGDDNAYELGEIAGHNIVVVLLPAGVYGITSAATIVAQLRTTFPLIRFAVLVGIGGGVPSARHDIRLGDVVVSQPAGLSGGVVQYDYGKTTNGGFHRTGIMSPPPQVLLTAVARLQAGEFKGYNSNMIEVLSNIVDNKNETTNRFLRPAEPDQLFRATYTHREGEETCISCDRSQIFPRSPRQSNLPRIHYGLIASGNQVIKDGQIRDQLAKDIGMLCFEMEAAGIMNQLPCLVIRGICDYSDSHKNKHWQGYAALTAAAYSKVLLSVVPVNQSYKNSLSRSAFWIVPFTRNPRFLGRKNMVQELQQAIVEKRGARQMAITGLGGVGKTQIALELAYALRTSNPEFSIYWIPAVNIESIEQAYTEISEHLKLQDVSQSDVKLRVKSYLSSPNASPWLLIIDNADDIEMWQSYSSPSSGLKSFLPHSEHGFILFTTRNQQLATLLVGPEVISVDEMDDQMAANLLLASLTEKHVHRDQISTELLRQLSGLPLAIVQAASYINETKISLESYLSLLVEQEDVLLELLSQDFEDDWRYDRLQNPVAATWLISFRQIQRSNSLAADYLSFMACVHPRNIPRSLLPPATSIIQQQKALGLLKAYSFITGEDYDRVIHLHRLVHLASRNWLKTKEEQFTFWTNHAVNRLGEIFPSSAHENRTLWREYIPHAQFIFQRQELNLDNQDQYRFMQNVAECLYRDGQYHEAGVLFQKLLRAKRTRLSEDHHDVLDSKMWMALTLQDQGRWKEAEKLFVQIMETRKTVLGSEHPDTLTSIANLALIFRNQGRWIEAELLDIQLMEISNMVLRPEHFNTLVSVASLASTIRNQGRWKEAEQLEMQVMEIRKVVLGLEHPDTLTSMANLASTFLKQGRWTEAEQLFVQVMETRKRVQGPEHPDTLSSMMNLASTLQNQRRWPEAEQLFVQVVETNKTVLGPEHPITLGSMTSLASNSRSQRRWKEAEQLFVQVMETRKKVLGPEHPDTLTSMESLSHTLEDLGRHPEALLMLETCVRLRKQRLGPSHPHTIMAATALEAWQTGKAPKNLSTLNGADSNVYISSGISCVSPAPVSEDAHPQLSKRNIFSGLGRLLSSKKKTA</sequence>
<dbReference type="InterPro" id="IPR002182">
    <property type="entry name" value="NB-ARC"/>
</dbReference>